<evidence type="ECO:0000259" key="5">
    <source>
        <dbReference type="PROSITE" id="PS51193"/>
    </source>
</evidence>
<dbReference type="PANTHER" id="PTHR11472">
    <property type="entry name" value="DNA REPAIR DEAD HELICASE RAD3/XP-D SUBFAMILY MEMBER"/>
    <property type="match status" value="1"/>
</dbReference>
<dbReference type="GO" id="GO:0005524">
    <property type="term" value="F:ATP binding"/>
    <property type="evidence" value="ECO:0007669"/>
    <property type="project" value="UniProtKB-KW"/>
</dbReference>
<keyword evidence="3" id="KW-0067">ATP-binding</keyword>
<evidence type="ECO:0000256" key="2">
    <source>
        <dbReference type="ARBA" id="ARBA00022801"/>
    </source>
</evidence>
<evidence type="ECO:0000313" key="6">
    <source>
        <dbReference type="EMBL" id="HIV04556.1"/>
    </source>
</evidence>
<feature type="domain" description="Helicase ATP-binding" evidence="5">
    <location>
        <begin position="32"/>
        <end position="348"/>
    </location>
</feature>
<dbReference type="Pfam" id="PF13307">
    <property type="entry name" value="Helicase_C_2"/>
    <property type="match status" value="1"/>
</dbReference>
<reference evidence="6" key="2">
    <citation type="journal article" date="2021" name="PeerJ">
        <title>Extensive microbial diversity within the chicken gut microbiome revealed by metagenomics and culture.</title>
        <authorList>
            <person name="Gilroy R."/>
            <person name="Ravi A."/>
            <person name="Getino M."/>
            <person name="Pursley I."/>
            <person name="Horton D.L."/>
            <person name="Alikhan N.F."/>
            <person name="Baker D."/>
            <person name="Gharbi K."/>
            <person name="Hall N."/>
            <person name="Watson M."/>
            <person name="Adriaenssens E.M."/>
            <person name="Foster-Nyarko E."/>
            <person name="Jarju S."/>
            <person name="Secka A."/>
            <person name="Antonio M."/>
            <person name="Oren A."/>
            <person name="Chaudhuri R.R."/>
            <person name="La Ragione R."/>
            <person name="Hildebrand F."/>
            <person name="Pallen M.J."/>
        </authorList>
    </citation>
    <scope>NUCLEOTIDE SEQUENCE</scope>
    <source>
        <strain evidence="6">10669</strain>
    </source>
</reference>
<dbReference type="EMBL" id="DVOG01000139">
    <property type="protein sequence ID" value="HIV04556.1"/>
    <property type="molecule type" value="Genomic_DNA"/>
</dbReference>
<dbReference type="AlphaFoldDB" id="A0A9D1T2B1"/>
<organism evidence="6 7">
    <name type="scientific">Candidatus Spyradosoma merdigallinarum</name>
    <dbReference type="NCBI Taxonomy" id="2840950"/>
    <lineage>
        <taxon>Bacteria</taxon>
        <taxon>Pseudomonadati</taxon>
        <taxon>Verrucomicrobiota</taxon>
        <taxon>Opitutia</taxon>
        <taxon>Opitutia incertae sedis</taxon>
        <taxon>Candidatus Spyradosoma</taxon>
    </lineage>
</organism>
<dbReference type="GO" id="GO:0016818">
    <property type="term" value="F:hydrolase activity, acting on acid anhydrides, in phosphorus-containing anhydrides"/>
    <property type="evidence" value="ECO:0007669"/>
    <property type="project" value="InterPro"/>
</dbReference>
<gene>
    <name evidence="6" type="ORF">IAC75_05350</name>
</gene>
<dbReference type="GO" id="GO:0003678">
    <property type="term" value="F:DNA helicase activity"/>
    <property type="evidence" value="ECO:0007669"/>
    <property type="project" value="TreeGrafter"/>
</dbReference>
<dbReference type="InterPro" id="IPR014013">
    <property type="entry name" value="Helic_SF1/SF2_ATP-bd_DinG/Rad3"/>
</dbReference>
<keyword evidence="6" id="KW-0347">Helicase</keyword>
<accession>A0A9D1T2B1</accession>
<dbReference type="GO" id="GO:0003676">
    <property type="term" value="F:nucleic acid binding"/>
    <property type="evidence" value="ECO:0007669"/>
    <property type="project" value="InterPro"/>
</dbReference>
<dbReference type="SUPFAM" id="SSF52540">
    <property type="entry name" value="P-loop containing nucleoside triphosphate hydrolases"/>
    <property type="match status" value="2"/>
</dbReference>
<proteinExistence type="inferred from homology"/>
<reference evidence="6" key="1">
    <citation type="submission" date="2020-10" db="EMBL/GenBank/DDBJ databases">
        <authorList>
            <person name="Gilroy R."/>
        </authorList>
    </citation>
    <scope>NUCLEOTIDE SEQUENCE</scope>
    <source>
        <strain evidence="6">10669</strain>
    </source>
</reference>
<dbReference type="InterPro" id="IPR006555">
    <property type="entry name" value="ATP-dep_Helicase_C"/>
</dbReference>
<evidence type="ECO:0000256" key="1">
    <source>
        <dbReference type="ARBA" id="ARBA00022741"/>
    </source>
</evidence>
<dbReference type="InterPro" id="IPR027417">
    <property type="entry name" value="P-loop_NTPase"/>
</dbReference>
<evidence type="ECO:0000313" key="7">
    <source>
        <dbReference type="Proteomes" id="UP000886812"/>
    </source>
</evidence>
<dbReference type="GO" id="GO:0006281">
    <property type="term" value="P:DNA repair"/>
    <property type="evidence" value="ECO:0007669"/>
    <property type="project" value="TreeGrafter"/>
</dbReference>
<keyword evidence="2" id="KW-0378">Hydrolase</keyword>
<protein>
    <submittedName>
        <fullName evidence="6">ATP-dependent DNA helicase</fullName>
    </submittedName>
</protein>
<keyword evidence="1" id="KW-0547">Nucleotide-binding</keyword>
<name>A0A9D1T2B1_9BACT</name>
<dbReference type="Gene3D" id="3.40.50.300">
    <property type="entry name" value="P-loop containing nucleotide triphosphate hydrolases"/>
    <property type="match status" value="2"/>
</dbReference>
<dbReference type="PROSITE" id="PS51193">
    <property type="entry name" value="HELICASE_ATP_BIND_2"/>
    <property type="match status" value="1"/>
</dbReference>
<comment type="similarity">
    <text evidence="4">Belongs to the helicase family. DinG subfamily.</text>
</comment>
<dbReference type="PANTHER" id="PTHR11472:SF34">
    <property type="entry name" value="REGULATOR OF TELOMERE ELONGATION HELICASE 1"/>
    <property type="match status" value="1"/>
</dbReference>
<evidence type="ECO:0000256" key="3">
    <source>
        <dbReference type="ARBA" id="ARBA00022840"/>
    </source>
</evidence>
<dbReference type="SMART" id="SM00491">
    <property type="entry name" value="HELICc2"/>
    <property type="match status" value="1"/>
</dbReference>
<sequence length="701" mass="77263">MFDFSESFEAGVPVGGEETVALAERIFSGADAWLKTRLGMEARPQQTNMALAAARAFADASALLFEAGTGVGKSLAYLIPGLIFAKLSGKKFVVSTLTIPLQEQILKKDLALCRKLFERVPALERFGGFKVALMLGKHNYLCGTRLAQALRRHEGIFDGSDGSDSARELRLIRDWAAQPGCTGLREHLPQRVSDEVWESVNADSSACSRRHCFPDTCFYQRARAAIGEADIVVVNHHLLFSLVGAGAAPQGDETGILYPNDFAVIDEAHSVPDVATSYFGTEISSAGVQRLLARVASAFKKGGVLAPFQSAENRTLVANARVAAEDFFSDLRFRFLEKSSTFRFRERDWAQNVCEMPLGRLETKLKQIAQLESRPQPKDEIGDFAKRIEAARLAVRECLELRDAPEKVYWATLSRSRARTVTLCGKPIDVAPQLAETLFSRKTAVVLSSATLTDGKSMARFRKSCGADLGAGTALSLRENSPFDYEANMEIFIAKNLPEPDRRDGSLDTARIEEICAHCIGAMLAGGTLILCTSHEICRALAAGLRERLRGTRREILVQGEEHSRQELVRRFIRDGNAVLVGTSSFWTGVDVPGAALSQLVVTRLPFANPKEPLVEARGEWIRENGGSPFFEMSLPDAVLQFRQGIGRLIRKSDDRGRLVLLDSRLLSKPYGKRFLGALPHGNWRVFSPESFREEIPPFRG</sequence>
<dbReference type="Proteomes" id="UP000886812">
    <property type="component" value="Unassembled WGS sequence"/>
</dbReference>
<comment type="caution">
    <text evidence="6">The sequence shown here is derived from an EMBL/GenBank/DDBJ whole genome shotgun (WGS) entry which is preliminary data.</text>
</comment>
<evidence type="ECO:0000256" key="4">
    <source>
        <dbReference type="ARBA" id="ARBA00038058"/>
    </source>
</evidence>
<dbReference type="InterPro" id="IPR045028">
    <property type="entry name" value="DinG/Rad3-like"/>
</dbReference>